<feature type="region of interest" description="Disordered" evidence="1">
    <location>
        <begin position="103"/>
        <end position="128"/>
    </location>
</feature>
<accession>A0A8S9ZQB8</accession>
<protein>
    <submittedName>
        <fullName evidence="2">Uncharacterized protein</fullName>
    </submittedName>
</protein>
<sequence>MVKLLIFFHSLLKLFFFNYLPFSLQNFKFMKFSIFILFLLLNKSFYCSADDSTNNTLTNSTDSSGNGTTTGTVLPTTYNWWGNMSVTEPTQYIAADSTSTINTTTDNSGSDSNSSQDSSTNNSISSTD</sequence>
<evidence type="ECO:0000313" key="2">
    <source>
        <dbReference type="EMBL" id="KAF7635372.1"/>
    </source>
</evidence>
<name>A0A8S9ZQB8_9BILA</name>
<keyword evidence="3" id="KW-1185">Reference proteome</keyword>
<proteinExistence type="predicted"/>
<dbReference type="AlphaFoldDB" id="A0A8S9ZQB8"/>
<comment type="caution">
    <text evidence="2">The sequence shown here is derived from an EMBL/GenBank/DDBJ whole genome shotgun (WGS) entry which is preliminary data.</text>
</comment>
<organism evidence="2 3">
    <name type="scientific">Meloidogyne graminicola</name>
    <dbReference type="NCBI Taxonomy" id="189291"/>
    <lineage>
        <taxon>Eukaryota</taxon>
        <taxon>Metazoa</taxon>
        <taxon>Ecdysozoa</taxon>
        <taxon>Nematoda</taxon>
        <taxon>Chromadorea</taxon>
        <taxon>Rhabditida</taxon>
        <taxon>Tylenchina</taxon>
        <taxon>Tylenchomorpha</taxon>
        <taxon>Tylenchoidea</taxon>
        <taxon>Meloidogynidae</taxon>
        <taxon>Meloidogyninae</taxon>
        <taxon>Meloidogyne</taxon>
    </lineage>
</organism>
<reference evidence="2" key="1">
    <citation type="journal article" date="2020" name="Ecol. Evol.">
        <title>Genome structure and content of the rice root-knot nematode (Meloidogyne graminicola).</title>
        <authorList>
            <person name="Phan N.T."/>
            <person name="Danchin E.G.J."/>
            <person name="Klopp C."/>
            <person name="Perfus-Barbeoch L."/>
            <person name="Kozlowski D.K."/>
            <person name="Koutsovoulos G.D."/>
            <person name="Lopez-Roques C."/>
            <person name="Bouchez O."/>
            <person name="Zahm M."/>
            <person name="Besnard G."/>
            <person name="Bellafiore S."/>
        </authorList>
    </citation>
    <scope>NUCLEOTIDE SEQUENCE</scope>
    <source>
        <strain evidence="2">VN-18</strain>
    </source>
</reference>
<feature type="non-terminal residue" evidence="2">
    <location>
        <position position="128"/>
    </location>
</feature>
<evidence type="ECO:0000313" key="3">
    <source>
        <dbReference type="Proteomes" id="UP000605970"/>
    </source>
</evidence>
<gene>
    <name evidence="2" type="ORF">Mgra_00005192</name>
</gene>
<dbReference type="Proteomes" id="UP000605970">
    <property type="component" value="Unassembled WGS sequence"/>
</dbReference>
<dbReference type="EMBL" id="JABEBT010000043">
    <property type="protein sequence ID" value="KAF7635372.1"/>
    <property type="molecule type" value="Genomic_DNA"/>
</dbReference>
<evidence type="ECO:0000256" key="1">
    <source>
        <dbReference type="SAM" id="MobiDB-lite"/>
    </source>
</evidence>